<evidence type="ECO:0000313" key="1">
    <source>
        <dbReference type="EMBL" id="PIW15549.1"/>
    </source>
</evidence>
<dbReference type="AlphaFoldDB" id="A0A2M7G1E7"/>
<gene>
    <name evidence="1" type="ORF">COW36_16870</name>
</gene>
<name>A0A2M7G1E7_9BACT</name>
<dbReference type="EMBL" id="PFFQ01000051">
    <property type="protein sequence ID" value="PIW15549.1"/>
    <property type="molecule type" value="Genomic_DNA"/>
</dbReference>
<organism evidence="1 2">
    <name type="scientific">bacterium (Candidatus Blackallbacteria) CG17_big_fil_post_rev_8_21_14_2_50_48_46</name>
    <dbReference type="NCBI Taxonomy" id="2014261"/>
    <lineage>
        <taxon>Bacteria</taxon>
        <taxon>Candidatus Blackallbacteria</taxon>
    </lineage>
</organism>
<accession>A0A2M7G1E7</accession>
<comment type="caution">
    <text evidence="1">The sequence shown here is derived from an EMBL/GenBank/DDBJ whole genome shotgun (WGS) entry which is preliminary data.</text>
</comment>
<reference evidence="1 2" key="1">
    <citation type="submission" date="2017-09" db="EMBL/GenBank/DDBJ databases">
        <title>Depth-based differentiation of microbial function through sediment-hosted aquifers and enrichment of novel symbionts in the deep terrestrial subsurface.</title>
        <authorList>
            <person name="Probst A.J."/>
            <person name="Ladd B."/>
            <person name="Jarett J.K."/>
            <person name="Geller-Mcgrath D.E."/>
            <person name="Sieber C.M."/>
            <person name="Emerson J.B."/>
            <person name="Anantharaman K."/>
            <person name="Thomas B.C."/>
            <person name="Malmstrom R."/>
            <person name="Stieglmeier M."/>
            <person name="Klingl A."/>
            <person name="Woyke T."/>
            <person name="Ryan C.M."/>
            <person name="Banfield J.F."/>
        </authorList>
    </citation>
    <scope>NUCLEOTIDE SEQUENCE [LARGE SCALE GENOMIC DNA]</scope>
    <source>
        <strain evidence="1">CG17_big_fil_post_rev_8_21_14_2_50_48_46</strain>
    </source>
</reference>
<sequence length="81" mass="9268">MALDGGSTQCTQASPIRRVEVKVGMMRDCIEKLGHNRKVKEQIFDFWMFVEKEASFVSAFSTNSLRLTCAEKPSHNARFRL</sequence>
<proteinExistence type="predicted"/>
<dbReference type="Proteomes" id="UP000231019">
    <property type="component" value="Unassembled WGS sequence"/>
</dbReference>
<protein>
    <submittedName>
        <fullName evidence="1">Uncharacterized protein</fullName>
    </submittedName>
</protein>
<evidence type="ECO:0000313" key="2">
    <source>
        <dbReference type="Proteomes" id="UP000231019"/>
    </source>
</evidence>